<keyword evidence="3" id="KW-0547">Nucleotide-binding</keyword>
<dbReference type="GO" id="GO:0004749">
    <property type="term" value="F:ribose phosphate diphosphokinase activity"/>
    <property type="evidence" value="ECO:0007669"/>
    <property type="project" value="UniProtKB-EC"/>
</dbReference>
<dbReference type="Gene3D" id="3.40.50.2020">
    <property type="match status" value="2"/>
</dbReference>
<dbReference type="CDD" id="cd06223">
    <property type="entry name" value="PRTases_typeI"/>
    <property type="match status" value="1"/>
</dbReference>
<keyword evidence="8" id="KW-1185">Reference proteome</keyword>
<dbReference type="RefSeq" id="WP_136367834.1">
    <property type="nucleotide sequence ID" value="NZ_SSOB01000001.1"/>
</dbReference>
<dbReference type="GO" id="GO:0016301">
    <property type="term" value="F:kinase activity"/>
    <property type="evidence" value="ECO:0007669"/>
    <property type="project" value="UniProtKB-KW"/>
</dbReference>
<dbReference type="GO" id="GO:0006164">
    <property type="term" value="P:purine nucleotide biosynthetic process"/>
    <property type="evidence" value="ECO:0007669"/>
    <property type="project" value="TreeGrafter"/>
</dbReference>
<evidence type="ECO:0000313" key="8">
    <source>
        <dbReference type="Proteomes" id="UP000310636"/>
    </source>
</evidence>
<organism evidence="7 8">
    <name type="scientific">Cohnella fermenti</name>
    <dbReference type="NCBI Taxonomy" id="2565925"/>
    <lineage>
        <taxon>Bacteria</taxon>
        <taxon>Bacillati</taxon>
        <taxon>Bacillota</taxon>
        <taxon>Bacilli</taxon>
        <taxon>Bacillales</taxon>
        <taxon>Paenibacillaceae</taxon>
        <taxon>Cohnella</taxon>
    </lineage>
</organism>
<dbReference type="EC" id="2.7.6.1" evidence="1"/>
<dbReference type="SUPFAM" id="SSF53271">
    <property type="entry name" value="PRTase-like"/>
    <property type="match status" value="2"/>
</dbReference>
<dbReference type="InterPro" id="IPR029057">
    <property type="entry name" value="PRTase-like"/>
</dbReference>
<evidence type="ECO:0000256" key="2">
    <source>
        <dbReference type="ARBA" id="ARBA00022679"/>
    </source>
</evidence>
<keyword evidence="4 7" id="KW-0418">Kinase</keyword>
<dbReference type="GO" id="GO:0002189">
    <property type="term" value="C:ribose phosphate diphosphokinase complex"/>
    <property type="evidence" value="ECO:0007669"/>
    <property type="project" value="TreeGrafter"/>
</dbReference>
<evidence type="ECO:0000256" key="1">
    <source>
        <dbReference type="ARBA" id="ARBA00013247"/>
    </source>
</evidence>
<sequence length="271" mass="30405">MIWLNGEPLTFTTFPNGETLVDGERIRTLAGERNEVTFKYEQDGDLLKLYFVRSHLDDLRHSASLTVQYMPYSRMDRTSGGSVFTLKHVAKLLNAMNFDEVTILEPHSDVTPALVDRSRVRPVTLELLGPVLKDIGFDAEKDYLFFPDAGAQKRYGHIPGYKQLVGFKRRDFQTGRIEGLEVVGRAEAEGFKAVILDDLCSYGGTFLLSAERLRELGASNVYLVVAHCENSIHEGKLPTSPLIDRVYTTDTLLSDTGAHSDRIRIFPQGGY</sequence>
<proteinExistence type="predicted"/>
<dbReference type="GO" id="GO:0000287">
    <property type="term" value="F:magnesium ion binding"/>
    <property type="evidence" value="ECO:0007669"/>
    <property type="project" value="InterPro"/>
</dbReference>
<evidence type="ECO:0000256" key="5">
    <source>
        <dbReference type="ARBA" id="ARBA00022840"/>
    </source>
</evidence>
<evidence type="ECO:0000313" key="7">
    <source>
        <dbReference type="EMBL" id="THF84519.1"/>
    </source>
</evidence>
<protein>
    <recommendedName>
        <fullName evidence="1">ribose-phosphate diphosphokinase</fullName>
        <ecNumber evidence="1">2.7.6.1</ecNumber>
    </recommendedName>
</protein>
<dbReference type="GO" id="GO:0006015">
    <property type="term" value="P:5-phosphoribose 1-diphosphate biosynthetic process"/>
    <property type="evidence" value="ECO:0007669"/>
    <property type="project" value="TreeGrafter"/>
</dbReference>
<comment type="catalytic activity">
    <reaction evidence="6">
        <text>D-ribose 5-phosphate + ATP = 5-phospho-alpha-D-ribose 1-diphosphate + AMP + H(+)</text>
        <dbReference type="Rhea" id="RHEA:15609"/>
        <dbReference type="ChEBI" id="CHEBI:15378"/>
        <dbReference type="ChEBI" id="CHEBI:30616"/>
        <dbReference type="ChEBI" id="CHEBI:58017"/>
        <dbReference type="ChEBI" id="CHEBI:78346"/>
        <dbReference type="ChEBI" id="CHEBI:456215"/>
        <dbReference type="EC" id="2.7.6.1"/>
    </reaction>
</comment>
<dbReference type="InterPro" id="IPR005946">
    <property type="entry name" value="Rib-P_diPkinase"/>
</dbReference>
<dbReference type="InterPro" id="IPR000836">
    <property type="entry name" value="PRTase_dom"/>
</dbReference>
<name>A0A4S4C8Z6_9BACL</name>
<evidence type="ECO:0000256" key="6">
    <source>
        <dbReference type="ARBA" id="ARBA00049535"/>
    </source>
</evidence>
<accession>A0A4S4C8Z6</accession>
<dbReference type="AlphaFoldDB" id="A0A4S4C8Z6"/>
<comment type="caution">
    <text evidence="7">The sequence shown here is derived from an EMBL/GenBank/DDBJ whole genome shotgun (WGS) entry which is preliminary data.</text>
</comment>
<dbReference type="EMBL" id="SSOB01000001">
    <property type="protein sequence ID" value="THF84519.1"/>
    <property type="molecule type" value="Genomic_DNA"/>
</dbReference>
<dbReference type="OrthoDB" id="643885at2"/>
<evidence type="ECO:0000256" key="3">
    <source>
        <dbReference type="ARBA" id="ARBA00022741"/>
    </source>
</evidence>
<gene>
    <name evidence="7" type="ORF">E6C55_00620</name>
</gene>
<keyword evidence="5" id="KW-0067">ATP-binding</keyword>
<dbReference type="PANTHER" id="PTHR10210:SF32">
    <property type="entry name" value="RIBOSE-PHOSPHATE PYROPHOSPHOKINASE 2"/>
    <property type="match status" value="1"/>
</dbReference>
<reference evidence="7 8" key="1">
    <citation type="submission" date="2019-04" db="EMBL/GenBank/DDBJ databases">
        <title>Cohnella sp. nov. isolated from preserved vegetables.</title>
        <authorList>
            <person name="Lin S.-Y."/>
            <person name="Hung M.-H."/>
            <person name="Young C.-C."/>
        </authorList>
    </citation>
    <scope>NUCLEOTIDE SEQUENCE [LARGE SCALE GENOMIC DNA]</scope>
    <source>
        <strain evidence="7 8">CC-MHH1044</strain>
    </source>
</reference>
<dbReference type="GO" id="GO:0005737">
    <property type="term" value="C:cytoplasm"/>
    <property type="evidence" value="ECO:0007669"/>
    <property type="project" value="TreeGrafter"/>
</dbReference>
<evidence type="ECO:0000256" key="4">
    <source>
        <dbReference type="ARBA" id="ARBA00022777"/>
    </source>
</evidence>
<dbReference type="PANTHER" id="PTHR10210">
    <property type="entry name" value="RIBOSE-PHOSPHATE DIPHOSPHOKINASE FAMILY MEMBER"/>
    <property type="match status" value="1"/>
</dbReference>
<dbReference type="GO" id="GO:0005524">
    <property type="term" value="F:ATP binding"/>
    <property type="evidence" value="ECO:0007669"/>
    <property type="project" value="UniProtKB-KW"/>
</dbReference>
<dbReference type="Proteomes" id="UP000310636">
    <property type="component" value="Unassembled WGS sequence"/>
</dbReference>
<keyword evidence="2" id="KW-0808">Transferase</keyword>